<comment type="caution">
    <text evidence="2">The sequence shown here is derived from an EMBL/GenBank/DDBJ whole genome shotgun (WGS) entry which is preliminary data.</text>
</comment>
<feature type="compositionally biased region" description="Basic and acidic residues" evidence="1">
    <location>
        <begin position="9"/>
        <end position="28"/>
    </location>
</feature>
<evidence type="ECO:0000313" key="2">
    <source>
        <dbReference type="EMBL" id="GIY49788.1"/>
    </source>
</evidence>
<feature type="region of interest" description="Disordered" evidence="1">
    <location>
        <begin position="1"/>
        <end position="44"/>
    </location>
</feature>
<dbReference type="EMBL" id="BPLQ01010291">
    <property type="protein sequence ID" value="GIY49788.1"/>
    <property type="molecule type" value="Genomic_DNA"/>
</dbReference>
<evidence type="ECO:0000313" key="3">
    <source>
        <dbReference type="Proteomes" id="UP001054837"/>
    </source>
</evidence>
<organism evidence="2 3">
    <name type="scientific">Caerostris darwini</name>
    <dbReference type="NCBI Taxonomy" id="1538125"/>
    <lineage>
        <taxon>Eukaryota</taxon>
        <taxon>Metazoa</taxon>
        <taxon>Ecdysozoa</taxon>
        <taxon>Arthropoda</taxon>
        <taxon>Chelicerata</taxon>
        <taxon>Arachnida</taxon>
        <taxon>Araneae</taxon>
        <taxon>Araneomorphae</taxon>
        <taxon>Entelegynae</taxon>
        <taxon>Araneoidea</taxon>
        <taxon>Araneidae</taxon>
        <taxon>Caerostris</taxon>
    </lineage>
</organism>
<keyword evidence="3" id="KW-1185">Reference proteome</keyword>
<evidence type="ECO:0000256" key="1">
    <source>
        <dbReference type="SAM" id="MobiDB-lite"/>
    </source>
</evidence>
<feature type="compositionally biased region" description="Polar residues" evidence="1">
    <location>
        <begin position="61"/>
        <end position="71"/>
    </location>
</feature>
<dbReference type="Proteomes" id="UP001054837">
    <property type="component" value="Unassembled WGS sequence"/>
</dbReference>
<name>A0AAV4TZ00_9ARAC</name>
<accession>A0AAV4TZ00</accession>
<reference evidence="2 3" key="1">
    <citation type="submission" date="2021-06" db="EMBL/GenBank/DDBJ databases">
        <title>Caerostris darwini draft genome.</title>
        <authorList>
            <person name="Kono N."/>
            <person name="Arakawa K."/>
        </authorList>
    </citation>
    <scope>NUCLEOTIDE SEQUENCE [LARGE SCALE GENOMIC DNA]</scope>
</reference>
<feature type="compositionally biased region" description="Basic and acidic residues" evidence="1">
    <location>
        <begin position="75"/>
        <end position="90"/>
    </location>
</feature>
<dbReference type="AlphaFoldDB" id="A0AAV4TZ00"/>
<feature type="region of interest" description="Disordered" evidence="1">
    <location>
        <begin position="60"/>
        <end position="90"/>
    </location>
</feature>
<protein>
    <submittedName>
        <fullName evidence="2">Uncharacterized protein</fullName>
    </submittedName>
</protein>
<sequence length="90" mass="10004">MAIWETCDEEHGHNKDFQEHHSKVENSPRAHSGHTMIPAITTTGGKCPIPRPFAAKWPQSGVASFSSNVSPRVTKGRDSVQLERSKLRLN</sequence>
<proteinExistence type="predicted"/>
<gene>
    <name evidence="2" type="ORF">CDAR_200531</name>
</gene>